<reference evidence="3" key="2">
    <citation type="submission" date="2024-04" db="EMBL/GenBank/DDBJ databases">
        <authorList>
            <person name="Chen Y."/>
            <person name="Shah S."/>
            <person name="Dougan E. K."/>
            <person name="Thang M."/>
            <person name="Chan C."/>
        </authorList>
    </citation>
    <scope>NUCLEOTIDE SEQUENCE [LARGE SCALE GENOMIC DNA]</scope>
</reference>
<organism evidence="2">
    <name type="scientific">Cladocopium goreaui</name>
    <dbReference type="NCBI Taxonomy" id="2562237"/>
    <lineage>
        <taxon>Eukaryota</taxon>
        <taxon>Sar</taxon>
        <taxon>Alveolata</taxon>
        <taxon>Dinophyceae</taxon>
        <taxon>Suessiales</taxon>
        <taxon>Symbiodiniaceae</taxon>
        <taxon>Cladocopium</taxon>
    </lineage>
</organism>
<sequence>MGWPLSDELSDASGLAEPIEFPDLPRARKYAGNAIHVPTFGVLLLTCLACIQMDSSAKTSRGGDLQPRAKASSSEMFSSRWQRVEDISIADLRTLLFIFNEEQCEHELIKDYEKDDLLLVFECATGPAENTVDRGSQLSKDDEDDEEDKEECIDRSLSDIIKIMAARSGTTTGAAATNLTPQLMATPSGEQALYLGNKSKWCPSGKWTLEVEPSAGRGGPAPATPNSVASMPESLATRPPSPEPEEEEMADAATVDDSEEAMPLQSPAPASIWQSSTGRWYINRAADNASRWLPKVASGSQWGLEFDTASGTWYVATADETVDNLWASWLVVDDLFASGDGPPAKKLKQDNDNTTTSVGSPRAPSLDSEMTEHKDKQSGQEVCQLQRQLEEQATLIAKLQESMVQHNAAAAAPPAPAPLTSGPTSPPPSAPPSKHEPTGSGKAEPLTEKQADKEQDLAGRVPVVVPPQAPDDVSEDPDLGVKAEDKAEDKSNKADNSKEAATIAKTAEAGEKTAEESQTAASAEVVSSDLTKTPDSSEVPAKAATATPKPPATPTMELQSIPPVSPAKGAPSVPPPPTSVGKTPAPPPPKGADITSFMKAPQPPKATASTKQKGQPPKRGLGLGSR</sequence>
<comment type="caution">
    <text evidence="2">The sequence shown here is derived from an EMBL/GenBank/DDBJ whole genome shotgun (WGS) entry which is preliminary data.</text>
</comment>
<feature type="compositionally biased region" description="Low complexity" evidence="1">
    <location>
        <begin position="516"/>
        <end position="528"/>
    </location>
</feature>
<gene>
    <name evidence="2" type="ORF">C1SCF055_LOCUS4651</name>
</gene>
<dbReference type="EMBL" id="CAMXCT020000271">
    <property type="protein sequence ID" value="CAL1129806.1"/>
    <property type="molecule type" value="Genomic_DNA"/>
</dbReference>
<evidence type="ECO:0000313" key="2">
    <source>
        <dbReference type="EMBL" id="CAI3976431.1"/>
    </source>
</evidence>
<evidence type="ECO:0000313" key="4">
    <source>
        <dbReference type="Proteomes" id="UP001152797"/>
    </source>
</evidence>
<dbReference type="AlphaFoldDB" id="A0A9P1FHQ6"/>
<feature type="compositionally biased region" description="Acidic residues" evidence="1">
    <location>
        <begin position="141"/>
        <end position="151"/>
    </location>
</feature>
<feature type="compositionally biased region" description="Pro residues" evidence="1">
    <location>
        <begin position="572"/>
        <end position="590"/>
    </location>
</feature>
<dbReference type="EMBL" id="CAMXCT010000271">
    <property type="protein sequence ID" value="CAI3976431.1"/>
    <property type="molecule type" value="Genomic_DNA"/>
</dbReference>
<evidence type="ECO:0000256" key="1">
    <source>
        <dbReference type="SAM" id="MobiDB-lite"/>
    </source>
</evidence>
<protein>
    <submittedName>
        <fullName evidence="2">Uncharacterized protein</fullName>
    </submittedName>
</protein>
<reference evidence="2" key="1">
    <citation type="submission" date="2022-10" db="EMBL/GenBank/DDBJ databases">
        <authorList>
            <person name="Chen Y."/>
            <person name="Dougan E. K."/>
            <person name="Chan C."/>
            <person name="Rhodes N."/>
            <person name="Thang M."/>
        </authorList>
    </citation>
    <scope>NUCLEOTIDE SEQUENCE</scope>
</reference>
<evidence type="ECO:0000313" key="3">
    <source>
        <dbReference type="EMBL" id="CAL1129806.1"/>
    </source>
</evidence>
<dbReference type="EMBL" id="CAMXCT030000271">
    <property type="protein sequence ID" value="CAL4763743.1"/>
    <property type="molecule type" value="Genomic_DNA"/>
</dbReference>
<feature type="region of interest" description="Disordered" evidence="1">
    <location>
        <begin position="406"/>
        <end position="626"/>
    </location>
</feature>
<dbReference type="Proteomes" id="UP001152797">
    <property type="component" value="Unassembled WGS sequence"/>
</dbReference>
<name>A0A9P1FHQ6_9DINO</name>
<feature type="compositionally biased region" description="Basic and acidic residues" evidence="1">
    <location>
        <begin position="445"/>
        <end position="457"/>
    </location>
</feature>
<feature type="region of interest" description="Disordered" evidence="1">
    <location>
        <begin position="211"/>
        <end position="271"/>
    </location>
</feature>
<proteinExistence type="predicted"/>
<keyword evidence="4" id="KW-1185">Reference proteome</keyword>
<feature type="compositionally biased region" description="Low complexity" evidence="1">
    <location>
        <begin position="408"/>
        <end position="423"/>
    </location>
</feature>
<feature type="compositionally biased region" description="Basic and acidic residues" evidence="1">
    <location>
        <begin position="479"/>
        <end position="498"/>
    </location>
</feature>
<feature type="compositionally biased region" description="Acidic residues" evidence="1">
    <location>
        <begin position="243"/>
        <end position="260"/>
    </location>
</feature>
<feature type="region of interest" description="Disordered" evidence="1">
    <location>
        <begin position="341"/>
        <end position="382"/>
    </location>
</feature>
<feature type="region of interest" description="Disordered" evidence="1">
    <location>
        <begin position="130"/>
        <end position="152"/>
    </location>
</feature>
<accession>A0A9P1FHQ6</accession>